<proteinExistence type="predicted"/>
<dbReference type="Proteomes" id="UP001595696">
    <property type="component" value="Unassembled WGS sequence"/>
</dbReference>
<dbReference type="InterPro" id="IPR034660">
    <property type="entry name" value="DinB/YfiT-like"/>
</dbReference>
<keyword evidence="3" id="KW-1185">Reference proteome</keyword>
<dbReference type="Pfam" id="PF11716">
    <property type="entry name" value="MDMPI_N"/>
    <property type="match status" value="1"/>
</dbReference>
<dbReference type="SUPFAM" id="SSF109854">
    <property type="entry name" value="DinB/YfiT-like putative metalloenzymes"/>
    <property type="match status" value="1"/>
</dbReference>
<evidence type="ECO:0000313" key="2">
    <source>
        <dbReference type="EMBL" id="MFC3964902.1"/>
    </source>
</evidence>
<sequence>MSDTEVRAAIAAERTELAEVFAGLDAAAWEAPTLCAGWRPREVLAHMTMAYRLSLPRFALDMVKARGNFNRMSDRRARADAAALTPEELVASLRDNADHPWKPPGSGYEATLAHEVIHGMDITVALGLPRRVPVDRVAVVLADTEVEQVRYFGTDLSGVELRADDLDWSLAGDAPESVVTGAAQDLLLVLCGRKLPAGRLAGEQAARYEAR</sequence>
<dbReference type="Gene3D" id="1.20.120.450">
    <property type="entry name" value="dinb family like domain"/>
    <property type="match status" value="1"/>
</dbReference>
<name>A0ABV8DXM6_9NOCA</name>
<dbReference type="InterPro" id="IPR024344">
    <property type="entry name" value="MDMPI_metal-binding"/>
</dbReference>
<feature type="domain" description="Mycothiol-dependent maleylpyruvate isomerase metal-binding" evidence="1">
    <location>
        <begin position="11"/>
        <end position="98"/>
    </location>
</feature>
<organism evidence="2 3">
    <name type="scientific">Nocardia jiangsuensis</name>
    <dbReference type="NCBI Taxonomy" id="1691563"/>
    <lineage>
        <taxon>Bacteria</taxon>
        <taxon>Bacillati</taxon>
        <taxon>Actinomycetota</taxon>
        <taxon>Actinomycetes</taxon>
        <taxon>Mycobacteriales</taxon>
        <taxon>Nocardiaceae</taxon>
        <taxon>Nocardia</taxon>
    </lineage>
</organism>
<dbReference type="InterPro" id="IPR017517">
    <property type="entry name" value="Maleyloyr_isom"/>
</dbReference>
<gene>
    <name evidence="2" type="ORF">ACFO0B_23190</name>
</gene>
<evidence type="ECO:0000313" key="3">
    <source>
        <dbReference type="Proteomes" id="UP001595696"/>
    </source>
</evidence>
<comment type="caution">
    <text evidence="2">The sequence shown here is derived from an EMBL/GenBank/DDBJ whole genome shotgun (WGS) entry which is preliminary data.</text>
</comment>
<accession>A0ABV8DXM6</accession>
<protein>
    <submittedName>
        <fullName evidence="2">Maleylpyruvate isomerase family mycothiol-dependent enzyme</fullName>
    </submittedName>
</protein>
<dbReference type="RefSeq" id="WP_378614671.1">
    <property type="nucleotide sequence ID" value="NZ_JBHSAX010000019.1"/>
</dbReference>
<evidence type="ECO:0000259" key="1">
    <source>
        <dbReference type="Pfam" id="PF11716"/>
    </source>
</evidence>
<reference evidence="3" key="1">
    <citation type="journal article" date="2019" name="Int. J. Syst. Evol. Microbiol.">
        <title>The Global Catalogue of Microorganisms (GCM) 10K type strain sequencing project: providing services to taxonomists for standard genome sequencing and annotation.</title>
        <authorList>
            <consortium name="The Broad Institute Genomics Platform"/>
            <consortium name="The Broad Institute Genome Sequencing Center for Infectious Disease"/>
            <person name="Wu L."/>
            <person name="Ma J."/>
        </authorList>
    </citation>
    <scope>NUCLEOTIDE SEQUENCE [LARGE SCALE GENOMIC DNA]</scope>
    <source>
        <strain evidence="3">CGMCC 4.7330</strain>
    </source>
</reference>
<dbReference type="GO" id="GO:0016853">
    <property type="term" value="F:isomerase activity"/>
    <property type="evidence" value="ECO:0007669"/>
    <property type="project" value="UniProtKB-KW"/>
</dbReference>
<dbReference type="EMBL" id="JBHSAX010000019">
    <property type="protein sequence ID" value="MFC3964902.1"/>
    <property type="molecule type" value="Genomic_DNA"/>
</dbReference>
<keyword evidence="2" id="KW-0413">Isomerase</keyword>
<dbReference type="NCBIfam" id="TIGR03083">
    <property type="entry name" value="maleylpyruvate isomerase family mycothiol-dependent enzyme"/>
    <property type="match status" value="1"/>
</dbReference>